<dbReference type="NCBIfam" id="TIGR03317">
    <property type="entry name" value="ygfZ_signature"/>
    <property type="match status" value="1"/>
</dbReference>
<gene>
    <name evidence="4" type="primary">ygfZ</name>
    <name evidence="4" type="ORF">Pla144_18610</name>
</gene>
<reference evidence="4 5" key="1">
    <citation type="submission" date="2019-02" db="EMBL/GenBank/DDBJ databases">
        <title>Deep-cultivation of Planctomycetes and their phenomic and genomic characterization uncovers novel biology.</title>
        <authorList>
            <person name="Wiegand S."/>
            <person name="Jogler M."/>
            <person name="Boedeker C."/>
            <person name="Pinto D."/>
            <person name="Vollmers J."/>
            <person name="Rivas-Marin E."/>
            <person name="Kohn T."/>
            <person name="Peeters S.H."/>
            <person name="Heuer A."/>
            <person name="Rast P."/>
            <person name="Oberbeckmann S."/>
            <person name="Bunk B."/>
            <person name="Jeske O."/>
            <person name="Meyerdierks A."/>
            <person name="Storesund J.E."/>
            <person name="Kallscheuer N."/>
            <person name="Luecker S."/>
            <person name="Lage O.M."/>
            <person name="Pohl T."/>
            <person name="Merkel B.J."/>
            <person name="Hornburger P."/>
            <person name="Mueller R.-W."/>
            <person name="Bruemmer F."/>
            <person name="Labrenz M."/>
            <person name="Spormann A.M."/>
            <person name="Op Den Camp H."/>
            <person name="Overmann J."/>
            <person name="Amann R."/>
            <person name="Jetten M.S.M."/>
            <person name="Mascher T."/>
            <person name="Medema M.H."/>
            <person name="Devos D.P."/>
            <person name="Kaster A.-K."/>
            <person name="Ovreas L."/>
            <person name="Rohde M."/>
            <person name="Galperin M.Y."/>
            <person name="Jogler C."/>
        </authorList>
    </citation>
    <scope>NUCLEOTIDE SEQUENCE [LARGE SCALE GENOMIC DNA]</scope>
    <source>
        <strain evidence="4 5">Pla144</strain>
    </source>
</reference>
<feature type="domain" description="Aminomethyltransferase C-terminal" evidence="3">
    <location>
        <begin position="265"/>
        <end position="326"/>
    </location>
</feature>
<dbReference type="InterPro" id="IPR006222">
    <property type="entry name" value="GCVT_N"/>
</dbReference>
<evidence type="ECO:0000259" key="2">
    <source>
        <dbReference type="Pfam" id="PF01571"/>
    </source>
</evidence>
<sequence>MIRNVPYHRANLLTKETSTAWEDSYRTLSQECGVVALSNWSQVDVTGIDRATFLHNFCTNDVRRLVPGQCCEAFLPNVKGKIQAHLFLFVEMDRICLLSVPGQADQIIAHLGRHIIREDVELADSTGKDTWSIIVGPAAEHLFASLPEVKGELPTEPYQHITCQIEGRQCLVARLPLLWPGGFVLRSEGTGPITEIFELPMIDTSSPAWTSLRVESQFPLFDTDFDDSNLPQEVNRDTQAISFTKGCYLGQETVARIDALGHVNKKLVIVSLDGEATPKSGTKLLRGDQEGGTITTSCWSPRMSRPAALAMVKREANHLGSELKCPAGTAVVVASMWRED</sequence>
<dbReference type="InterPro" id="IPR029043">
    <property type="entry name" value="GcvT/YgfZ_C"/>
</dbReference>
<organism evidence="4 5">
    <name type="scientific">Bythopirellula polymerisocia</name>
    <dbReference type="NCBI Taxonomy" id="2528003"/>
    <lineage>
        <taxon>Bacteria</taxon>
        <taxon>Pseudomonadati</taxon>
        <taxon>Planctomycetota</taxon>
        <taxon>Planctomycetia</taxon>
        <taxon>Pirellulales</taxon>
        <taxon>Lacipirellulaceae</taxon>
        <taxon>Bythopirellula</taxon>
    </lineage>
</organism>
<dbReference type="Pfam" id="PF08669">
    <property type="entry name" value="GCV_T_C"/>
    <property type="match status" value="1"/>
</dbReference>
<dbReference type="Gene3D" id="3.30.1360.120">
    <property type="entry name" value="Probable tRNA modification gtpase trme, domain 1"/>
    <property type="match status" value="1"/>
</dbReference>
<evidence type="ECO:0000313" key="5">
    <source>
        <dbReference type="Proteomes" id="UP000318437"/>
    </source>
</evidence>
<dbReference type="OrthoDB" id="9796287at2"/>
<dbReference type="RefSeq" id="WP_146450176.1">
    <property type="nucleotide sequence ID" value="NZ_SJPS01000002.1"/>
</dbReference>
<dbReference type="InterPro" id="IPR017703">
    <property type="entry name" value="YgfZ/GCV_T_CS"/>
</dbReference>
<evidence type="ECO:0000259" key="3">
    <source>
        <dbReference type="Pfam" id="PF08669"/>
    </source>
</evidence>
<keyword evidence="5" id="KW-1185">Reference proteome</keyword>
<protein>
    <submittedName>
        <fullName evidence="4">tRNA-modifying protein YgfZ</fullName>
    </submittedName>
</protein>
<name>A0A5C6CVG3_9BACT</name>
<accession>A0A5C6CVG3</accession>
<dbReference type="InterPro" id="IPR045179">
    <property type="entry name" value="YgfZ/GcvT"/>
</dbReference>
<dbReference type="EMBL" id="SJPS01000002">
    <property type="protein sequence ID" value="TWU28570.1"/>
    <property type="molecule type" value="Genomic_DNA"/>
</dbReference>
<dbReference type="SUPFAM" id="SSF101790">
    <property type="entry name" value="Aminomethyltransferase beta-barrel domain"/>
    <property type="match status" value="1"/>
</dbReference>
<dbReference type="PANTHER" id="PTHR22602">
    <property type="entry name" value="TRANSFERASE CAF17, MITOCHONDRIAL-RELATED"/>
    <property type="match status" value="1"/>
</dbReference>
<comment type="caution">
    <text evidence="4">The sequence shown here is derived from an EMBL/GenBank/DDBJ whole genome shotgun (WGS) entry which is preliminary data.</text>
</comment>
<dbReference type="InterPro" id="IPR027266">
    <property type="entry name" value="TrmE/GcvT-like"/>
</dbReference>
<dbReference type="PANTHER" id="PTHR22602:SF0">
    <property type="entry name" value="TRANSFERASE CAF17, MITOCHONDRIAL-RELATED"/>
    <property type="match status" value="1"/>
</dbReference>
<dbReference type="AlphaFoldDB" id="A0A5C6CVG3"/>
<evidence type="ECO:0000256" key="1">
    <source>
        <dbReference type="ARBA" id="ARBA00022946"/>
    </source>
</evidence>
<dbReference type="Pfam" id="PF01571">
    <property type="entry name" value="GCV_T"/>
    <property type="match status" value="1"/>
</dbReference>
<evidence type="ECO:0000313" key="4">
    <source>
        <dbReference type="EMBL" id="TWU28570.1"/>
    </source>
</evidence>
<dbReference type="GO" id="GO:0016226">
    <property type="term" value="P:iron-sulfur cluster assembly"/>
    <property type="evidence" value="ECO:0007669"/>
    <property type="project" value="TreeGrafter"/>
</dbReference>
<keyword evidence="1" id="KW-0809">Transit peptide</keyword>
<proteinExistence type="predicted"/>
<feature type="domain" description="GCVT N-terminal" evidence="2">
    <location>
        <begin position="15"/>
        <end position="175"/>
    </location>
</feature>
<dbReference type="InterPro" id="IPR013977">
    <property type="entry name" value="GcvT_C"/>
</dbReference>
<dbReference type="Proteomes" id="UP000318437">
    <property type="component" value="Unassembled WGS sequence"/>
</dbReference>
<dbReference type="SUPFAM" id="SSF103025">
    <property type="entry name" value="Folate-binding domain"/>
    <property type="match status" value="1"/>
</dbReference>
<dbReference type="PIRSF" id="PIRSF006487">
    <property type="entry name" value="GcvT"/>
    <property type="match status" value="1"/>
</dbReference>